<dbReference type="PANTHER" id="PTHR11926:SF1412">
    <property type="entry name" value="UDP-GLYCOSYLTRANSFERASE 83A1-LIKE"/>
    <property type="match status" value="1"/>
</dbReference>
<dbReference type="Gene3D" id="3.40.50.2000">
    <property type="entry name" value="Glycogen Phosphorylase B"/>
    <property type="match status" value="1"/>
</dbReference>
<dbReference type="PANTHER" id="PTHR11926">
    <property type="entry name" value="GLUCOSYL/GLUCURONOSYL TRANSFERASES"/>
    <property type="match status" value="1"/>
</dbReference>
<evidence type="ECO:0000313" key="2">
    <source>
        <dbReference type="EMBL" id="SPD11676.1"/>
    </source>
</evidence>
<proteinExistence type="inferred from homology"/>
<dbReference type="SUPFAM" id="SSF53756">
    <property type="entry name" value="UDP-Glycosyltransferase/glycogen phosphorylase"/>
    <property type="match status" value="1"/>
</dbReference>
<reference evidence="2" key="1">
    <citation type="submission" date="2018-02" db="EMBL/GenBank/DDBJ databases">
        <authorList>
            <person name="Cohen D.B."/>
            <person name="Kent A.D."/>
        </authorList>
    </citation>
    <scope>NUCLEOTIDE SEQUENCE</scope>
</reference>
<accession>A0A2N9HBD4</accession>
<dbReference type="GO" id="GO:0080043">
    <property type="term" value="F:quercetin 3-O-glucosyltransferase activity"/>
    <property type="evidence" value="ECO:0007669"/>
    <property type="project" value="TreeGrafter"/>
</dbReference>
<gene>
    <name evidence="2" type="ORF">FSB_LOCUS39558</name>
</gene>
<comment type="similarity">
    <text evidence="1">Belongs to the UDP-glycosyltransferase family.</text>
</comment>
<sequence>MPVKNEEKSQIRLVSIPDGLDPGDDRTDVLKVTESILKNMPGHFKDLIEKINQSNDDEQISCIIADATFGWALEVAEKMGIKRAAVWPCWSRKLGLYTSYPEAY</sequence>
<dbReference type="GO" id="GO:0080044">
    <property type="term" value="F:quercetin 7-O-glucosyltransferase activity"/>
    <property type="evidence" value="ECO:0007669"/>
    <property type="project" value="TreeGrafter"/>
</dbReference>
<evidence type="ECO:0000256" key="1">
    <source>
        <dbReference type="ARBA" id="ARBA00009995"/>
    </source>
</evidence>
<dbReference type="EMBL" id="OIVN01003498">
    <property type="protein sequence ID" value="SPD11676.1"/>
    <property type="molecule type" value="Genomic_DNA"/>
</dbReference>
<name>A0A2N9HBD4_FAGSY</name>
<protein>
    <submittedName>
        <fullName evidence="2">Uncharacterized protein</fullName>
    </submittedName>
</protein>
<dbReference type="AlphaFoldDB" id="A0A2N9HBD4"/>
<organism evidence="2">
    <name type="scientific">Fagus sylvatica</name>
    <name type="common">Beechnut</name>
    <dbReference type="NCBI Taxonomy" id="28930"/>
    <lineage>
        <taxon>Eukaryota</taxon>
        <taxon>Viridiplantae</taxon>
        <taxon>Streptophyta</taxon>
        <taxon>Embryophyta</taxon>
        <taxon>Tracheophyta</taxon>
        <taxon>Spermatophyta</taxon>
        <taxon>Magnoliopsida</taxon>
        <taxon>eudicotyledons</taxon>
        <taxon>Gunneridae</taxon>
        <taxon>Pentapetalae</taxon>
        <taxon>rosids</taxon>
        <taxon>fabids</taxon>
        <taxon>Fagales</taxon>
        <taxon>Fagaceae</taxon>
        <taxon>Fagus</taxon>
    </lineage>
</organism>